<dbReference type="InterPro" id="IPR001761">
    <property type="entry name" value="Peripla_BP/Lac1_sug-bd_dom"/>
</dbReference>
<keyword evidence="3 8" id="KW-0238">DNA-binding</keyword>
<dbReference type="CDD" id="cd01392">
    <property type="entry name" value="HTH_LacI"/>
    <property type="match status" value="1"/>
</dbReference>
<dbReference type="EMBL" id="WKQV01000001">
    <property type="protein sequence ID" value="MSD25852.1"/>
    <property type="molecule type" value="Genomic_DNA"/>
</dbReference>
<evidence type="ECO:0000256" key="2">
    <source>
        <dbReference type="ARBA" id="ARBA00023015"/>
    </source>
</evidence>
<dbReference type="Pfam" id="PF00532">
    <property type="entry name" value="Peripla_BP_1"/>
    <property type="match status" value="1"/>
</dbReference>
<evidence type="ECO:0000259" key="6">
    <source>
        <dbReference type="PROSITE" id="PS50943"/>
    </source>
</evidence>
<keyword evidence="1" id="KW-0678">Repressor</keyword>
<dbReference type="Gene3D" id="3.40.50.2300">
    <property type="match status" value="2"/>
</dbReference>
<dbReference type="Gene3D" id="1.10.260.40">
    <property type="entry name" value="lambda repressor-like DNA-binding domains"/>
    <property type="match status" value="1"/>
</dbReference>
<name>A0A7X2JJH5_9FIRM</name>
<evidence type="ECO:0000259" key="5">
    <source>
        <dbReference type="PROSITE" id="PS50932"/>
    </source>
</evidence>
<dbReference type="GO" id="GO:0003700">
    <property type="term" value="F:DNA-binding transcription factor activity"/>
    <property type="evidence" value="ECO:0007669"/>
    <property type="project" value="TreeGrafter"/>
</dbReference>
<dbReference type="SUPFAM" id="SSF53822">
    <property type="entry name" value="Periplasmic binding protein-like I"/>
    <property type="match status" value="1"/>
</dbReference>
<dbReference type="SMART" id="SM00354">
    <property type="entry name" value="HTH_LACI"/>
    <property type="match status" value="1"/>
</dbReference>
<reference evidence="8 9" key="1">
    <citation type="journal article" date="2019" name="Nat. Med.">
        <title>A library of human gut bacterial isolates paired with longitudinal multiomics data enables mechanistic microbiome research.</title>
        <authorList>
            <person name="Poyet M."/>
            <person name="Groussin M."/>
            <person name="Gibbons S.M."/>
            <person name="Avila-Pacheco J."/>
            <person name="Jiang X."/>
            <person name="Kearney S.M."/>
            <person name="Perrotta A.R."/>
            <person name="Berdy B."/>
            <person name="Zhao S."/>
            <person name="Lieberman T.D."/>
            <person name="Swanson P.K."/>
            <person name="Smith M."/>
            <person name="Roesemann S."/>
            <person name="Alexander J.E."/>
            <person name="Rich S.A."/>
            <person name="Livny J."/>
            <person name="Vlamakis H."/>
            <person name="Clish C."/>
            <person name="Bullock K."/>
            <person name="Deik A."/>
            <person name="Scott J."/>
            <person name="Pierce K.A."/>
            <person name="Xavier R.J."/>
            <person name="Alm E.J."/>
        </authorList>
    </citation>
    <scope>NUCLEOTIDE SEQUENCE [LARGE SCALE GENOMIC DNA]</scope>
    <source>
        <strain evidence="8 9">BIOML-A5</strain>
    </source>
</reference>
<dbReference type="Pfam" id="PF00356">
    <property type="entry name" value="LacI"/>
    <property type="match status" value="1"/>
</dbReference>
<dbReference type="AlphaFoldDB" id="A0A7X2JJH5"/>
<dbReference type="PROSITE" id="PS50943">
    <property type="entry name" value="HTH_CROC1"/>
    <property type="match status" value="1"/>
</dbReference>
<feature type="domain" description="HTH lacI-type" evidence="5">
    <location>
        <begin position="2"/>
        <end position="56"/>
    </location>
</feature>
<evidence type="ECO:0000256" key="1">
    <source>
        <dbReference type="ARBA" id="ARBA00022491"/>
    </source>
</evidence>
<keyword evidence="4" id="KW-0804">Transcription</keyword>
<dbReference type="PROSITE" id="PS00356">
    <property type="entry name" value="HTH_LACI_1"/>
    <property type="match status" value="1"/>
</dbReference>
<evidence type="ECO:0000256" key="4">
    <source>
        <dbReference type="ARBA" id="ARBA00023163"/>
    </source>
</evidence>
<comment type="caution">
    <text evidence="8">The sequence shown here is derived from an EMBL/GenBank/DDBJ whole genome shotgun (WGS) entry which is preliminary data.</text>
</comment>
<dbReference type="InterPro" id="IPR010982">
    <property type="entry name" value="Lambda_DNA-bd_dom_sf"/>
</dbReference>
<organism evidence="8 9">
    <name type="scientific">Agathobacter rectalis</name>
    <dbReference type="NCBI Taxonomy" id="39491"/>
    <lineage>
        <taxon>Bacteria</taxon>
        <taxon>Bacillati</taxon>
        <taxon>Bacillota</taxon>
        <taxon>Clostridia</taxon>
        <taxon>Lachnospirales</taxon>
        <taxon>Lachnospiraceae</taxon>
        <taxon>Agathobacter</taxon>
    </lineage>
</organism>
<keyword evidence="2" id="KW-0805">Transcription regulation</keyword>
<reference evidence="7" key="2">
    <citation type="submission" date="2021-10" db="EMBL/GenBank/DDBJ databases">
        <title>Collection of gut derived symbiotic bacterial strains cultured from healthy donors.</title>
        <authorList>
            <person name="Lin H."/>
            <person name="Littmann E."/>
            <person name="Kohout C."/>
            <person name="Pamer E.G."/>
        </authorList>
    </citation>
    <scope>NUCLEOTIDE SEQUENCE</scope>
    <source>
        <strain evidence="7">DFI.9.42</strain>
    </source>
</reference>
<evidence type="ECO:0000313" key="8">
    <source>
        <dbReference type="EMBL" id="MSD25852.1"/>
    </source>
</evidence>
<gene>
    <name evidence="8" type="ORF">GKE44_01380</name>
    <name evidence="7" type="ORF">LIZ56_14820</name>
</gene>
<dbReference type="InterPro" id="IPR001387">
    <property type="entry name" value="Cro/C1-type_HTH"/>
</dbReference>
<dbReference type="InterPro" id="IPR028082">
    <property type="entry name" value="Peripla_BP_I"/>
</dbReference>
<dbReference type="PANTHER" id="PTHR30146:SF95">
    <property type="entry name" value="RIBOSE OPERON REPRESSOR"/>
    <property type="match status" value="1"/>
</dbReference>
<dbReference type="GO" id="GO:0000976">
    <property type="term" value="F:transcription cis-regulatory region binding"/>
    <property type="evidence" value="ECO:0007669"/>
    <property type="project" value="TreeGrafter"/>
</dbReference>
<dbReference type="Proteomes" id="UP000465607">
    <property type="component" value="Unassembled WGS sequence"/>
</dbReference>
<evidence type="ECO:0000313" key="9">
    <source>
        <dbReference type="Proteomes" id="UP000465607"/>
    </source>
</evidence>
<dbReference type="RefSeq" id="WP_138303482.1">
    <property type="nucleotide sequence ID" value="NZ_JADNBN010000001.1"/>
</dbReference>
<dbReference type="EMBL" id="JAJCJK010000037">
    <property type="protein sequence ID" value="MCB6939661.1"/>
    <property type="molecule type" value="Genomic_DNA"/>
</dbReference>
<dbReference type="PROSITE" id="PS50932">
    <property type="entry name" value="HTH_LACI_2"/>
    <property type="match status" value="1"/>
</dbReference>
<protein>
    <submittedName>
        <fullName evidence="8">LacI family DNA-binding transcriptional regulator</fullName>
    </submittedName>
    <submittedName>
        <fullName evidence="7">Substrate-binding domain-containing protein</fullName>
    </submittedName>
</protein>
<accession>A0A7X2JJH5</accession>
<dbReference type="PANTHER" id="PTHR30146">
    <property type="entry name" value="LACI-RELATED TRANSCRIPTIONAL REPRESSOR"/>
    <property type="match status" value="1"/>
</dbReference>
<feature type="domain" description="HTH cro/C1-type" evidence="6">
    <location>
        <begin position="3"/>
        <end position="50"/>
    </location>
</feature>
<dbReference type="Proteomes" id="UP001197684">
    <property type="component" value="Unassembled WGS sequence"/>
</dbReference>
<proteinExistence type="predicted"/>
<evidence type="ECO:0000313" key="7">
    <source>
        <dbReference type="EMBL" id="MCB6939661.1"/>
    </source>
</evidence>
<sequence>MATIKDVAKAAGVGTGTVSRALSGKGYVDSEKKKQIIKIAEQLEYDPSALLKRKNNKKVKSGLIGVVLPNSSQPFFGSFLWHVEQALEMHEYRTVIINVGGSSKKISDAIDLVDKHMLDGLIINADVDKSDIERLRLIPAVSFECEMGEGIPLVASDHIKGGELAAKLLFRCGCKNVAILSIKATAPVYARRRITECQRLLKKKGVKVTIVEHEGGSEEFHVMEEKINEYLNTHSEVDGIFTEDVEAYFCLVQAKKRGISIPRDLKIVGYDGNEITRLVSPQVTTIAQNTKKLAETCVDVLNKRISGLDTEDRYFVPVKIRMGGTT</sequence>
<dbReference type="InterPro" id="IPR000843">
    <property type="entry name" value="HTH_LacI"/>
</dbReference>
<evidence type="ECO:0000256" key="3">
    <source>
        <dbReference type="ARBA" id="ARBA00023125"/>
    </source>
</evidence>
<dbReference type="SUPFAM" id="SSF47413">
    <property type="entry name" value="lambda repressor-like DNA-binding domains"/>
    <property type="match status" value="1"/>
</dbReference>